<dbReference type="SUPFAM" id="SSF57184">
    <property type="entry name" value="Growth factor receptor domain"/>
    <property type="match status" value="1"/>
</dbReference>
<dbReference type="FunFam" id="2.60.40.60:FF:000092">
    <property type="entry name" value="Protocadherin 8"/>
    <property type="match status" value="1"/>
</dbReference>
<keyword evidence="14" id="KW-0245">EGF-like domain</keyword>
<evidence type="ECO:0000256" key="9">
    <source>
        <dbReference type="ARBA" id="ARBA00022989"/>
    </source>
</evidence>
<dbReference type="PROSITE" id="PS50268">
    <property type="entry name" value="CADHERIN_2"/>
    <property type="match status" value="15"/>
</dbReference>
<dbReference type="GO" id="GO:0016339">
    <property type="term" value="P:calcium-dependent cell-cell adhesion via plasma membrane cell adhesion molecules"/>
    <property type="evidence" value="ECO:0007669"/>
    <property type="project" value="TreeGrafter"/>
</dbReference>
<evidence type="ECO:0000256" key="18">
    <source>
        <dbReference type="SAM" id="Phobius"/>
    </source>
</evidence>
<feature type="disulfide bond" evidence="14">
    <location>
        <begin position="1948"/>
        <end position="1957"/>
    </location>
</feature>
<dbReference type="Gene3D" id="2.60.40.60">
    <property type="entry name" value="Cadherins"/>
    <property type="match status" value="14"/>
</dbReference>
<evidence type="ECO:0000256" key="17">
    <source>
        <dbReference type="SAM" id="MobiDB-lite"/>
    </source>
</evidence>
<feature type="domain" description="Cadherin" evidence="21">
    <location>
        <begin position="795"/>
        <end position="912"/>
    </location>
</feature>
<keyword evidence="8 15" id="KW-0130">Cell adhesion</keyword>
<feature type="domain" description="Cadherin" evidence="21">
    <location>
        <begin position="989"/>
        <end position="1092"/>
    </location>
</feature>
<comment type="caution">
    <text evidence="14">Lacks conserved residue(s) required for the propagation of feature annotation.</text>
</comment>
<evidence type="ECO:0000256" key="10">
    <source>
        <dbReference type="ARBA" id="ARBA00023136"/>
    </source>
</evidence>
<accession>A0AAV4F9I2</accession>
<feature type="domain" description="EGF-like" evidence="20">
    <location>
        <begin position="2470"/>
        <end position="2505"/>
    </location>
</feature>
<feature type="domain" description="EGF-like" evidence="20">
    <location>
        <begin position="1921"/>
        <end position="1958"/>
    </location>
</feature>
<keyword evidence="12" id="KW-0325">Glycoprotein</keyword>
<evidence type="ECO:0000256" key="4">
    <source>
        <dbReference type="ARBA" id="ARBA00022723"/>
    </source>
</evidence>
<feature type="domain" description="Cadherin" evidence="21">
    <location>
        <begin position="580"/>
        <end position="688"/>
    </location>
</feature>
<dbReference type="Pfam" id="PF01049">
    <property type="entry name" value="CADH_Y-type_LIR"/>
    <property type="match status" value="1"/>
</dbReference>
<dbReference type="SMART" id="SM00282">
    <property type="entry name" value="LamG"/>
    <property type="match status" value="2"/>
</dbReference>
<dbReference type="Pfam" id="PF24811">
    <property type="entry name" value="Ig_Shg"/>
    <property type="match status" value="1"/>
</dbReference>
<dbReference type="SMART" id="SM00181">
    <property type="entry name" value="EGF"/>
    <property type="match status" value="4"/>
</dbReference>
<keyword evidence="6" id="KW-0677">Repeat</keyword>
<evidence type="ECO:0000256" key="15">
    <source>
        <dbReference type="RuleBase" id="RU003318"/>
    </source>
</evidence>
<feature type="domain" description="Cadherin" evidence="21">
    <location>
        <begin position="247"/>
        <end position="365"/>
    </location>
</feature>
<feature type="compositionally biased region" description="Low complexity" evidence="17">
    <location>
        <begin position="2653"/>
        <end position="2665"/>
    </location>
</feature>
<gene>
    <name evidence="22" type="ORF">ElyMa_000311600</name>
</gene>
<keyword evidence="10 18" id="KW-0472">Membrane</keyword>
<dbReference type="Pfam" id="PF00028">
    <property type="entry name" value="Cadherin"/>
    <property type="match status" value="9"/>
</dbReference>
<feature type="domain" description="Laminin G" evidence="19">
    <location>
        <begin position="2226"/>
        <end position="2431"/>
    </location>
</feature>
<organism evidence="22 23">
    <name type="scientific">Elysia marginata</name>
    <dbReference type="NCBI Taxonomy" id="1093978"/>
    <lineage>
        <taxon>Eukaryota</taxon>
        <taxon>Metazoa</taxon>
        <taxon>Spiralia</taxon>
        <taxon>Lophotrochozoa</taxon>
        <taxon>Mollusca</taxon>
        <taxon>Gastropoda</taxon>
        <taxon>Heterobranchia</taxon>
        <taxon>Euthyneura</taxon>
        <taxon>Panpulmonata</taxon>
        <taxon>Sacoglossa</taxon>
        <taxon>Placobranchoidea</taxon>
        <taxon>Plakobranchidae</taxon>
        <taxon>Elysia</taxon>
    </lineage>
</organism>
<dbReference type="CDD" id="cd00110">
    <property type="entry name" value="LamG"/>
    <property type="match status" value="2"/>
</dbReference>
<evidence type="ECO:0000256" key="5">
    <source>
        <dbReference type="ARBA" id="ARBA00022729"/>
    </source>
</evidence>
<comment type="caution">
    <text evidence="22">The sequence shown here is derived from an EMBL/GenBank/DDBJ whole genome shotgun (WGS) entry which is preliminary data.</text>
</comment>
<feature type="domain" description="Cadherin" evidence="21">
    <location>
        <begin position="1688"/>
        <end position="1789"/>
    </location>
</feature>
<dbReference type="EMBL" id="BMAT01000636">
    <property type="protein sequence ID" value="GFR69872.1"/>
    <property type="molecule type" value="Genomic_DNA"/>
</dbReference>
<evidence type="ECO:0000259" key="20">
    <source>
        <dbReference type="PROSITE" id="PS50026"/>
    </source>
</evidence>
<dbReference type="InterPro" id="IPR056370">
    <property type="entry name" value="Shg-like_Ig-like"/>
</dbReference>
<dbReference type="GO" id="GO:0044331">
    <property type="term" value="P:cell-cell adhesion mediated by cadherin"/>
    <property type="evidence" value="ECO:0007669"/>
    <property type="project" value="TreeGrafter"/>
</dbReference>
<dbReference type="GO" id="GO:0016477">
    <property type="term" value="P:cell migration"/>
    <property type="evidence" value="ECO:0007669"/>
    <property type="project" value="TreeGrafter"/>
</dbReference>
<evidence type="ECO:0000256" key="8">
    <source>
        <dbReference type="ARBA" id="ARBA00022889"/>
    </source>
</evidence>
<dbReference type="GO" id="GO:0008013">
    <property type="term" value="F:beta-catenin binding"/>
    <property type="evidence" value="ECO:0007669"/>
    <property type="project" value="TreeGrafter"/>
</dbReference>
<comment type="subcellular location">
    <subcellularLocation>
        <location evidence="1 15">Cell membrane</location>
        <topology evidence="1 15">Single-pass type I membrane protein</topology>
    </subcellularLocation>
</comment>
<dbReference type="Gene3D" id="2.60.120.200">
    <property type="match status" value="2"/>
</dbReference>
<dbReference type="InterPro" id="IPR027397">
    <property type="entry name" value="Catenin-bd_sf"/>
</dbReference>
<dbReference type="Proteomes" id="UP000762676">
    <property type="component" value="Unassembled WGS sequence"/>
</dbReference>
<dbReference type="GO" id="GO:0000902">
    <property type="term" value="P:cell morphogenesis"/>
    <property type="evidence" value="ECO:0007669"/>
    <property type="project" value="TreeGrafter"/>
</dbReference>
<feature type="domain" description="Cadherin" evidence="21">
    <location>
        <begin position="136"/>
        <end position="246"/>
    </location>
</feature>
<evidence type="ECO:0000256" key="16">
    <source>
        <dbReference type="RuleBase" id="RU004357"/>
    </source>
</evidence>
<dbReference type="InterPro" id="IPR002126">
    <property type="entry name" value="Cadherin-like_dom"/>
</dbReference>
<evidence type="ECO:0000313" key="22">
    <source>
        <dbReference type="EMBL" id="GFR69872.1"/>
    </source>
</evidence>
<feature type="domain" description="Cadherin" evidence="21">
    <location>
        <begin position="689"/>
        <end position="792"/>
    </location>
</feature>
<reference evidence="22 23" key="1">
    <citation type="journal article" date="2021" name="Elife">
        <title>Chloroplast acquisition without the gene transfer in kleptoplastic sea slugs, Plakobranchus ocellatus.</title>
        <authorList>
            <person name="Maeda T."/>
            <person name="Takahashi S."/>
            <person name="Yoshida T."/>
            <person name="Shimamura S."/>
            <person name="Takaki Y."/>
            <person name="Nagai Y."/>
            <person name="Toyoda A."/>
            <person name="Suzuki Y."/>
            <person name="Arimoto A."/>
            <person name="Ishii H."/>
            <person name="Satoh N."/>
            <person name="Nishiyama T."/>
            <person name="Hasebe M."/>
            <person name="Maruyama T."/>
            <person name="Minagawa J."/>
            <person name="Obokata J."/>
            <person name="Shigenobu S."/>
        </authorList>
    </citation>
    <scope>NUCLEOTIDE SEQUENCE [LARGE SCALE GENOMIC DNA]</scope>
</reference>
<dbReference type="Gene3D" id="2.10.25.10">
    <property type="entry name" value="Laminin"/>
    <property type="match status" value="3"/>
</dbReference>
<evidence type="ECO:0000256" key="2">
    <source>
        <dbReference type="ARBA" id="ARBA00022475"/>
    </source>
</evidence>
<feature type="domain" description="Laminin G" evidence="19">
    <location>
        <begin position="1959"/>
        <end position="2160"/>
    </location>
</feature>
<protein>
    <submittedName>
        <fullName evidence="22">Neural-cadherin</fullName>
    </submittedName>
</protein>
<feature type="domain" description="Cadherin" evidence="21">
    <location>
        <begin position="1117"/>
        <end position="1211"/>
    </location>
</feature>
<evidence type="ECO:0000256" key="6">
    <source>
        <dbReference type="ARBA" id="ARBA00022737"/>
    </source>
</evidence>
<dbReference type="SMART" id="SM00112">
    <property type="entry name" value="CA"/>
    <property type="match status" value="13"/>
</dbReference>
<dbReference type="PROSITE" id="PS00022">
    <property type="entry name" value="EGF_1"/>
    <property type="match status" value="3"/>
</dbReference>
<keyword evidence="9 18" id="KW-1133">Transmembrane helix</keyword>
<feature type="domain" description="Cadherin" evidence="21">
    <location>
        <begin position="1437"/>
        <end position="1542"/>
    </location>
</feature>
<keyword evidence="11 14" id="KW-1015">Disulfide bond</keyword>
<feature type="transmembrane region" description="Helical" evidence="18">
    <location>
        <begin position="2521"/>
        <end position="2543"/>
    </location>
</feature>
<feature type="domain" description="Cadherin" evidence="21">
    <location>
        <begin position="487"/>
        <end position="576"/>
    </location>
</feature>
<feature type="disulfide bond" evidence="14">
    <location>
        <begin position="2213"/>
        <end position="2222"/>
    </location>
</feature>
<dbReference type="Pfam" id="PF02210">
    <property type="entry name" value="Laminin_G_2"/>
    <property type="match status" value="2"/>
</dbReference>
<dbReference type="InterPro" id="IPR013320">
    <property type="entry name" value="ConA-like_dom_sf"/>
</dbReference>
<dbReference type="GO" id="GO:0034332">
    <property type="term" value="P:adherens junction organization"/>
    <property type="evidence" value="ECO:0007669"/>
    <property type="project" value="TreeGrafter"/>
</dbReference>
<dbReference type="InterPro" id="IPR000233">
    <property type="entry name" value="Cadherin_Y-type_LIR"/>
</dbReference>
<dbReference type="PANTHER" id="PTHR24027">
    <property type="entry name" value="CADHERIN-23"/>
    <property type="match status" value="1"/>
</dbReference>
<feature type="domain" description="EGF-like" evidence="20">
    <location>
        <begin position="2192"/>
        <end position="2223"/>
    </location>
</feature>
<dbReference type="GO" id="GO:0016342">
    <property type="term" value="C:catenin complex"/>
    <property type="evidence" value="ECO:0007669"/>
    <property type="project" value="TreeGrafter"/>
</dbReference>
<dbReference type="InterPro" id="IPR015919">
    <property type="entry name" value="Cadherin-like_sf"/>
</dbReference>
<dbReference type="SUPFAM" id="SSF49313">
    <property type="entry name" value="Cadherin-like"/>
    <property type="match status" value="14"/>
</dbReference>
<dbReference type="InterPro" id="IPR039808">
    <property type="entry name" value="Cadherin"/>
</dbReference>
<keyword evidence="23" id="KW-1185">Reference proteome</keyword>
<dbReference type="GO" id="GO:0007156">
    <property type="term" value="P:homophilic cell adhesion via plasma membrane adhesion molecules"/>
    <property type="evidence" value="ECO:0007669"/>
    <property type="project" value="InterPro"/>
</dbReference>
<dbReference type="GO" id="GO:0005509">
    <property type="term" value="F:calcium ion binding"/>
    <property type="evidence" value="ECO:0007669"/>
    <property type="project" value="UniProtKB-UniRule"/>
</dbReference>
<dbReference type="PROSITE" id="PS50025">
    <property type="entry name" value="LAM_G_DOMAIN"/>
    <property type="match status" value="2"/>
</dbReference>
<dbReference type="FunFam" id="4.10.900.10:FF:000001">
    <property type="entry name" value="Cadherin 2"/>
    <property type="match status" value="1"/>
</dbReference>
<evidence type="ECO:0000256" key="12">
    <source>
        <dbReference type="ARBA" id="ARBA00023180"/>
    </source>
</evidence>
<evidence type="ECO:0000256" key="13">
    <source>
        <dbReference type="PROSITE-ProRule" id="PRU00043"/>
    </source>
</evidence>
<dbReference type="PROSITE" id="PS01186">
    <property type="entry name" value="EGF_2"/>
    <property type="match status" value="3"/>
</dbReference>
<dbReference type="CDD" id="cd00054">
    <property type="entry name" value="EGF_CA"/>
    <property type="match status" value="1"/>
</dbReference>
<keyword evidence="4" id="KW-0479">Metal-binding</keyword>
<evidence type="ECO:0000256" key="3">
    <source>
        <dbReference type="ARBA" id="ARBA00022692"/>
    </source>
</evidence>
<evidence type="ECO:0000259" key="19">
    <source>
        <dbReference type="PROSITE" id="PS50025"/>
    </source>
</evidence>
<proteinExistence type="predicted"/>
<feature type="domain" description="Cadherin" evidence="21">
    <location>
        <begin position="366"/>
        <end position="470"/>
    </location>
</feature>
<evidence type="ECO:0000259" key="21">
    <source>
        <dbReference type="PROSITE" id="PS50268"/>
    </source>
</evidence>
<dbReference type="FunFam" id="2.60.40.60:FF:000080">
    <property type="entry name" value="FAT atypical cadherin 1"/>
    <property type="match status" value="1"/>
</dbReference>
<dbReference type="FunFam" id="2.60.40.60:FF:000021">
    <property type="entry name" value="FAT atypical cadherin 1"/>
    <property type="match status" value="1"/>
</dbReference>
<keyword evidence="5" id="KW-0732">Signal</keyword>
<dbReference type="FunFam" id="2.60.40.60:FF:000015">
    <property type="entry name" value="FAT atypical cadherin 1"/>
    <property type="match status" value="1"/>
</dbReference>
<feature type="disulfide bond" evidence="14">
    <location>
        <begin position="2495"/>
        <end position="2504"/>
    </location>
</feature>
<feature type="domain" description="Cadherin" evidence="21">
    <location>
        <begin position="1331"/>
        <end position="1436"/>
    </location>
</feature>
<dbReference type="Gene3D" id="4.10.900.10">
    <property type="entry name" value="TCF3-CBD (Catenin binding domain)"/>
    <property type="match status" value="1"/>
</dbReference>
<feature type="domain" description="Cadherin" evidence="21">
    <location>
        <begin position="23"/>
        <end position="133"/>
    </location>
</feature>
<dbReference type="GO" id="GO:0005912">
    <property type="term" value="C:adherens junction"/>
    <property type="evidence" value="ECO:0007669"/>
    <property type="project" value="TreeGrafter"/>
</dbReference>
<dbReference type="PRINTS" id="PR00205">
    <property type="entry name" value="CADHERIN"/>
</dbReference>
<dbReference type="GO" id="GO:0007043">
    <property type="term" value="P:cell-cell junction assembly"/>
    <property type="evidence" value="ECO:0007669"/>
    <property type="project" value="TreeGrafter"/>
</dbReference>
<keyword evidence="2" id="KW-1003">Cell membrane</keyword>
<feature type="domain" description="Cadherin" evidence="21">
    <location>
        <begin position="1239"/>
        <end position="1330"/>
    </location>
</feature>
<dbReference type="GO" id="GO:0045296">
    <property type="term" value="F:cadherin binding"/>
    <property type="evidence" value="ECO:0007669"/>
    <property type="project" value="TreeGrafter"/>
</dbReference>
<dbReference type="SUPFAM" id="SSF49899">
    <property type="entry name" value="Concanavalin A-like lectins/glucanases"/>
    <property type="match status" value="2"/>
</dbReference>
<feature type="domain" description="Cadherin" evidence="21">
    <location>
        <begin position="1542"/>
        <end position="1671"/>
    </location>
</feature>
<feature type="region of interest" description="Disordered" evidence="17">
    <location>
        <begin position="1"/>
        <end position="27"/>
    </location>
</feature>
<dbReference type="InterPro" id="IPR001791">
    <property type="entry name" value="Laminin_G"/>
</dbReference>
<name>A0AAV4F9I2_9GAST</name>
<dbReference type="CDD" id="cd00053">
    <property type="entry name" value="EGF"/>
    <property type="match status" value="1"/>
</dbReference>
<dbReference type="Pfam" id="PF00008">
    <property type="entry name" value="EGF"/>
    <property type="match status" value="2"/>
</dbReference>
<sequence length="2697" mass="303194">MSGGAEGEEEEEDDDDDDDGGDVDEDSNVNTVLFDLNSIPFHKSAASYRFEVITTEDSVPDRANLFTVDQYRLLKFSNLTNPREFFDYEQYKTVVVIVQATSLTSSYDDLLPERLLVKVSIPLSDVNDELPVLKNQPFPYNAALPEEPDEGHLVYALLAEDPDTNSDLQYMMDDTATADVKKFFKVEEVLDANTGVKEGHIKLRTATSFTTGRTFTIPILIRDKFQVHQSIMAKVNVVVGPREPQFFQSNYEGWIFETDLSNNPVYSKADPNERLVIQVLQFQKNAPIMFKLMDETNQESTKFRIDEKGHIFNKDVLDFDVPQSQRPPKYRLWVKVIESTNRKDLESSVPVVITIRDENDNTPQFPSTQYQKQIPEDYPVDRSVLTVRADDMDSGNNALITYEIDDPYFKVEKVGKDGVIFVKSKLDFDAAPGPTYRFKVVAKDNGAISKSSSVDVMISTSNVNDEKPIIVSPGVSVLKDDVQKYFIHTRLKATDKDGDNVKFYFTPRSETYEIFRITPSSGVIKVMSTVPDHKSSYNLSITAVDDGSCCGGHKFQESSISFPVEIVDAVNQKPSFTDCLRYTDRANFREEMEIGTSVIQVKADDPDRGLNAEVNYFIESPSGADAPFAIDVDTGVITVKNKVDREALDGKSFIQVTVKGSDKAKVPQEGWCTFRVPVIDINDNAPQFSSQLYSEKIPSSTMKSKVIMRVGATDLDIGDNAKITYSLLGEDAKAFGIYKETGLIYVNSQLNGHIKNEYNFEVIARDHGRPPQEGKVRVKIEVAVPTTEPPEFDSDRNNYRYKIAETVQPNTDEAVLTTLGCKSNTDNPRVQYFIVDSKGELKSHQAGAFSIYEFQQYGRYKVNVSVARPLDYEKQQEYTLTLRCQNFGAEPQYDQITMIVSVEDRNNKLPYFEGMGKFGRYVGSVPENTPAGVTVVEVQGYDDDKSPEFNQVRLKTVIHFDVENYSTFCCDVVVQVDIIDKNDNPMTFKQSSYNHTVKETVSIGQVIFAVTADDIDEVDQGGLKYRFISEEEIPFDIRDQTGEIIVTGKLDYESEHKRYDLILHSRDSDNIYTASTTVIIEVTDENDNPPVFDQSEYVIDDRVVEEDHTITPENPMVLMTVRAKDYDLSRTTNMRYRLLGEGTQPGDKQLFTIDPTSGTISLITGLNRDEPFGKSEYIFTVEAQDEDIDPQKGYTNIKVKPKDINDNPPIFVRHRLTGEVDEHSPPRWLAKNRENYPPIAVVISHDYDYKENGTVTYEIVSSPTTSDENYFNIDEHGNIYSMVDAKYLDRESRPKLEVVVRARDGGREPLTSTATVTIILRDINDNAPVFTQHVYNATMSENFVEGVVTEVHATDKDELKNAELTFLLKDKDQDHFKIDTLENRGIISIHKAVDFEKLSKPVFELKVEVRDNNESHIDTAVVRITVLDFNDNFPKFYDEFKKRSIKENTEPGKIIAMFSANDSDSGINAEFSYLIDHESDTRREFVIDSKTGLVKTRKKLDREVQAKMEILIKAVDKGDPRQTGTATLMVMVTDVNDNFPEFKEDYRPVVYENMKPGENGVSFPLHVIEIFAKDRDTDKFGGPFEFGLPKNCKAEACKKFDLTFNKDRDNGFGTATITTSSVFDREKAKTYELPIVMSDMRGRGGYESMTGTNTLTIVIGDLNDNEHFPGHQDIFVYNYKGQFGPINVGRVFVEDADDWDLQDKTFTLVTPSSMRNFFSVDPDSGDIIMKKGVPANYREDPYTFHVNVHDAEFDKTVTSTVSITVKDLSEEAVFNSGGVRIQGLTAEQFIGSGSPSMYDKFKKLLARKLGYPGPENVEIVTLRDGEGYLEVRYSAHGSPYLTPAQVDNAVILHKEEFESLGLKLLPLPLDECEDEIFEGGCYNKLTVTGKPLTVNANGTSYVGVESFLVATEGCTADKLAENNVCSAEYCFNGGTCRKDDWGKLACSCPSGFEGLRCQQIRHSFDGASVAMYPTLQQCLVSQTSIQFMTNEPDGVILYNGPLTNIDSLETPQDFILLELKDGFPQLRIDHGTGPIKLKILGRNEKGTQLMQALNDGAWHTIDINRDGKRVEIVVDKCQAAETEGDFIVDDKACRLVGETLGENQFLNVNTYLQLGGIKADNGFASLPHFKGCLKELIHNKQLYDLHFRPIPGLNSGENGCPAEDAHCFVSKETGSFKPSRKGAISDMVADSEEPLCFHGTCVASLNGNPQCQCTPGYFGARCNKAARIRDFKKSSYYLWKMKDDFYNKMTRNRELSLQLMFRTRQRSGIFMYLFDYSSSSTHYVRLMLHEGKVRLAYNLGDGEKTLDLTHAQANNGQWHTLLMKRFGREFHLKLDGGEGINYNYTLGGKERHRSVKGRPTEREVLKVNSHVYSGALKEGIGVSATLTDDLVMTCVQDIRVNDHYFPMSEEESKDPDTYAWVADNQNTREGCYRNDCTSKSCVEPQICIPLWEHHECRCETGYRLFGSKCLSSCTPNPCFNNVSCSVVNSRVLCRCPPGWRGQFCDTLAPELVTSGNISDSAMAAMIVSMISALLLVLTVFLLYKFCPRNEDGEKYILEVDPEDDIRENIINYDEEGAGEEDQSAYDLSRLQKGGAEVPLLPPQKNYLLGRAPGDSKVDVGNFIDDRMKEADGDEGAPPYDAVREYAFEGGDSDAGSLSSLNTSSSGDRDHEYDYLTDWGPKFSRLATMYGPGAEEES</sequence>
<keyword evidence="3 15" id="KW-0812">Transmembrane</keyword>
<evidence type="ECO:0000256" key="14">
    <source>
        <dbReference type="PROSITE-ProRule" id="PRU00076"/>
    </source>
</evidence>
<comment type="function">
    <text evidence="16">Cadherins are calcium-dependent cell adhesion proteins.</text>
</comment>
<dbReference type="InterPro" id="IPR020894">
    <property type="entry name" value="Cadherin_CS"/>
</dbReference>
<evidence type="ECO:0000313" key="23">
    <source>
        <dbReference type="Proteomes" id="UP000762676"/>
    </source>
</evidence>
<dbReference type="InterPro" id="IPR009030">
    <property type="entry name" value="Growth_fac_rcpt_cys_sf"/>
</dbReference>
<evidence type="ECO:0000256" key="1">
    <source>
        <dbReference type="ARBA" id="ARBA00004251"/>
    </source>
</evidence>
<dbReference type="CDD" id="cd11304">
    <property type="entry name" value="Cadherin_repeat"/>
    <property type="match status" value="14"/>
</dbReference>
<evidence type="ECO:0000256" key="7">
    <source>
        <dbReference type="ARBA" id="ARBA00022837"/>
    </source>
</evidence>
<keyword evidence="7 13" id="KW-0106">Calcium</keyword>
<feature type="region of interest" description="Disordered" evidence="17">
    <location>
        <begin position="2648"/>
        <end position="2673"/>
    </location>
</feature>
<dbReference type="PROSITE" id="PS00232">
    <property type="entry name" value="CADHERIN_1"/>
    <property type="match status" value="5"/>
</dbReference>
<dbReference type="PROSITE" id="PS50026">
    <property type="entry name" value="EGF_3"/>
    <property type="match status" value="3"/>
</dbReference>
<dbReference type="PANTHER" id="PTHR24027:SF422">
    <property type="entry name" value="CADHERIN DOMAIN-CONTAINING PROTEIN"/>
    <property type="match status" value="1"/>
</dbReference>
<evidence type="ECO:0000256" key="11">
    <source>
        <dbReference type="ARBA" id="ARBA00023157"/>
    </source>
</evidence>
<dbReference type="InterPro" id="IPR000742">
    <property type="entry name" value="EGF"/>
</dbReference>